<dbReference type="SMART" id="SM00884">
    <property type="entry name" value="Cullin_Nedd8"/>
    <property type="match status" value="1"/>
</dbReference>
<evidence type="ECO:0000256" key="4">
    <source>
        <dbReference type="RuleBase" id="RU003829"/>
    </source>
</evidence>
<dbReference type="InterPro" id="IPR019559">
    <property type="entry name" value="Cullin_neddylation_domain"/>
</dbReference>
<dbReference type="InterPro" id="IPR016157">
    <property type="entry name" value="Cullin_CS"/>
</dbReference>
<dbReference type="Gene3D" id="1.10.10.10">
    <property type="entry name" value="Winged helix-like DNA-binding domain superfamily/Winged helix DNA-binding domain"/>
    <property type="match status" value="1"/>
</dbReference>
<evidence type="ECO:0000259" key="6">
    <source>
        <dbReference type="PROSITE" id="PS50069"/>
    </source>
</evidence>
<evidence type="ECO:0000256" key="3">
    <source>
        <dbReference type="PROSITE-ProRule" id="PRU00330"/>
    </source>
</evidence>
<dbReference type="SUPFAM" id="SSF75632">
    <property type="entry name" value="Cullin homology domain"/>
    <property type="match status" value="1"/>
</dbReference>
<dbReference type="InterPro" id="IPR036390">
    <property type="entry name" value="WH_DNA-bd_sf"/>
</dbReference>
<feature type="domain" description="Cullin family profile" evidence="6">
    <location>
        <begin position="391"/>
        <end position="604"/>
    </location>
</feature>
<dbReference type="InterPro" id="IPR036317">
    <property type="entry name" value="Cullin_homology_sf"/>
</dbReference>
<feature type="region of interest" description="Disordered" evidence="5">
    <location>
        <begin position="13"/>
        <end position="46"/>
    </location>
</feature>
<dbReference type="InterPro" id="IPR016158">
    <property type="entry name" value="Cullin_homology"/>
</dbReference>
<dbReference type="Pfam" id="PF00888">
    <property type="entry name" value="Cullin"/>
    <property type="match status" value="2"/>
</dbReference>
<reference evidence="7" key="1">
    <citation type="submission" date="2014-09" db="EMBL/GenBank/DDBJ databases">
        <title>Genome sequence of the luminous mushroom Mycena chlorophos for searching fungal bioluminescence genes.</title>
        <authorList>
            <person name="Tanaka Y."/>
            <person name="Kasuga D."/>
            <person name="Oba Y."/>
            <person name="Hase S."/>
            <person name="Sato K."/>
            <person name="Oba Y."/>
            <person name="Sakakibara Y."/>
        </authorList>
    </citation>
    <scope>NUCLEOTIDE SEQUENCE</scope>
</reference>
<keyword evidence="8" id="KW-1185">Reference proteome</keyword>
<accession>A0ABQ0L846</accession>
<dbReference type="Gene3D" id="1.20.1310.10">
    <property type="entry name" value="Cullin Repeats"/>
    <property type="match status" value="4"/>
</dbReference>
<dbReference type="EMBL" id="DF843379">
    <property type="protein sequence ID" value="GAT47324.1"/>
    <property type="molecule type" value="Genomic_DNA"/>
</dbReference>
<keyword evidence="2" id="KW-0832">Ubl conjugation</keyword>
<sequence>MFLLAFKKADAFSSLPSSDTNPDGPRDHAPIRILTHGPQPPVPKRAPDDLRRYIKRILDGQSATLSVTYDHIYGACFSAVCVADAGEDLYDKVKAELQMATDRLSREITGLGQPQDAEAAARWIEAFVAKCTWFEKQVSLLQSVLTHLDQVYVQRAQTFTIRELAFSAFASSIFGRRSHAETLQAAVSHLVNGERRAGVVADSKTCIPALIQHLYAHQQFSAFELRYRDMTRDFYETNSTESHDKFKDAPQTFFAHVQTQLNFEMERSKQLLPVGSWAVVREAALKALLTQRMKWIAENTVGSYLDAKDFASLKAMNMLFSQADNAKVVCDAFGVHVLKSVQAIVKNPAEDDKMVESLLALHALAESAIQTCFLEVASYQTSSDLPSTSTLLRKGQGAKTNAQYEQQIDQVLGLSRFTEDKDVFRGFYLRALAKRLLLEKSASNDFEITILNKLKKDYDPEFSAGGEMFTDLALSNDLITEHHRKLPLKGEGRKLKVMVLKQGAWPYSQQPQGIRLPTVMQEQLGKFEAFYKAKHQGRTLHWQSSVSTMTLTAHFTEQKELSVSLYQGVILLLFNESSAISFKEIAQATELEDGLLRLTLQSLACGKKRVLRKQPAGRDVNDNDVFHFNETFTDSLTRIHINSIQAKVSAEESKATQSAIDGERSASLDAAIVRIMKAKKEVMHGALVNAVIDAVKNHFTPDVPAIKVRIEKLIDQEYMRRDESNQQKFIYVA</sequence>
<dbReference type="SUPFAM" id="SSF46785">
    <property type="entry name" value="Winged helix' DNA-binding domain"/>
    <property type="match status" value="1"/>
</dbReference>
<dbReference type="Gene3D" id="3.30.230.130">
    <property type="entry name" value="Cullin, Chain C, Domain 2"/>
    <property type="match status" value="1"/>
</dbReference>
<name>A0ABQ0L846_MYCCL</name>
<evidence type="ECO:0000256" key="2">
    <source>
        <dbReference type="ARBA" id="ARBA00022843"/>
    </source>
</evidence>
<dbReference type="PROSITE" id="PS01256">
    <property type="entry name" value="CULLIN_1"/>
    <property type="match status" value="1"/>
</dbReference>
<dbReference type="InterPro" id="IPR016159">
    <property type="entry name" value="Cullin_repeat-like_dom_sf"/>
</dbReference>
<proteinExistence type="inferred from homology"/>
<dbReference type="SMART" id="SM00182">
    <property type="entry name" value="CULLIN"/>
    <property type="match status" value="1"/>
</dbReference>
<comment type="similarity">
    <text evidence="1 3 4">Belongs to the cullin family.</text>
</comment>
<dbReference type="InterPro" id="IPR036388">
    <property type="entry name" value="WH-like_DNA-bd_sf"/>
</dbReference>
<dbReference type="Proteomes" id="UP000815677">
    <property type="component" value="Unassembled WGS sequence"/>
</dbReference>
<evidence type="ECO:0000313" key="8">
    <source>
        <dbReference type="Proteomes" id="UP000815677"/>
    </source>
</evidence>
<evidence type="ECO:0000256" key="5">
    <source>
        <dbReference type="SAM" id="MobiDB-lite"/>
    </source>
</evidence>
<dbReference type="InterPro" id="IPR001373">
    <property type="entry name" value="Cullin_N"/>
</dbReference>
<dbReference type="Pfam" id="PF10557">
    <property type="entry name" value="Cullin_Nedd8"/>
    <property type="match status" value="1"/>
</dbReference>
<dbReference type="Pfam" id="PF26557">
    <property type="entry name" value="Cullin_AB"/>
    <property type="match status" value="1"/>
</dbReference>
<evidence type="ECO:0000313" key="7">
    <source>
        <dbReference type="EMBL" id="GAT47324.1"/>
    </source>
</evidence>
<dbReference type="InterPro" id="IPR059120">
    <property type="entry name" value="Cullin-like_AB"/>
</dbReference>
<dbReference type="PANTHER" id="PTHR11932">
    <property type="entry name" value="CULLIN"/>
    <property type="match status" value="1"/>
</dbReference>
<dbReference type="PROSITE" id="PS50069">
    <property type="entry name" value="CULLIN_2"/>
    <property type="match status" value="1"/>
</dbReference>
<dbReference type="SUPFAM" id="SSF74788">
    <property type="entry name" value="Cullin repeat-like"/>
    <property type="match status" value="1"/>
</dbReference>
<gene>
    <name evidence="7" type="ORF">MCHLO_04787</name>
</gene>
<evidence type="ECO:0000256" key="1">
    <source>
        <dbReference type="ARBA" id="ARBA00006019"/>
    </source>
</evidence>
<dbReference type="InterPro" id="IPR045093">
    <property type="entry name" value="Cullin"/>
</dbReference>
<protein>
    <recommendedName>
        <fullName evidence="6">Cullin family profile domain-containing protein</fullName>
    </recommendedName>
</protein>
<organism evidence="7 8">
    <name type="scientific">Mycena chlorophos</name>
    <name type="common">Agaric fungus</name>
    <name type="synonym">Agaricus chlorophos</name>
    <dbReference type="NCBI Taxonomy" id="658473"/>
    <lineage>
        <taxon>Eukaryota</taxon>
        <taxon>Fungi</taxon>
        <taxon>Dikarya</taxon>
        <taxon>Basidiomycota</taxon>
        <taxon>Agaricomycotina</taxon>
        <taxon>Agaricomycetes</taxon>
        <taxon>Agaricomycetidae</taxon>
        <taxon>Agaricales</taxon>
        <taxon>Marasmiineae</taxon>
        <taxon>Mycenaceae</taxon>
        <taxon>Mycena</taxon>
    </lineage>
</organism>